<dbReference type="GO" id="GO:0046872">
    <property type="term" value="F:metal ion binding"/>
    <property type="evidence" value="ECO:0007669"/>
    <property type="project" value="InterPro"/>
</dbReference>
<comment type="caution">
    <text evidence="9">The sequence shown here is derived from an EMBL/GenBank/DDBJ whole genome shotgun (WGS) entry which is preliminary data.</text>
</comment>
<dbReference type="InterPro" id="IPR011054">
    <property type="entry name" value="Rudment_hybrid_motif"/>
</dbReference>
<dbReference type="Proteomes" id="UP001212997">
    <property type="component" value="Unassembled WGS sequence"/>
</dbReference>
<dbReference type="Pfam" id="PF00364">
    <property type="entry name" value="Biotin_lipoyl"/>
    <property type="match status" value="1"/>
</dbReference>
<dbReference type="Gene3D" id="3.30.470.20">
    <property type="entry name" value="ATP-grasp fold, B domain"/>
    <property type="match status" value="1"/>
</dbReference>
<dbReference type="SMART" id="SM00878">
    <property type="entry name" value="Biotin_carb_C"/>
    <property type="match status" value="1"/>
</dbReference>
<dbReference type="PANTHER" id="PTHR45007">
    <property type="entry name" value="CARBOXYLASE, PUTATIVE (AFU_ORTHOLOGUE AFUA_5G07570)-RELATED"/>
    <property type="match status" value="1"/>
</dbReference>
<dbReference type="InterPro" id="IPR011761">
    <property type="entry name" value="ATP-grasp"/>
</dbReference>
<keyword evidence="5" id="KW-0092">Biotin</keyword>
<dbReference type="SUPFAM" id="SSF52440">
    <property type="entry name" value="PreATP-grasp domain"/>
    <property type="match status" value="1"/>
</dbReference>
<dbReference type="SUPFAM" id="SSF56059">
    <property type="entry name" value="Glutathione synthetase ATP-binding domain-like"/>
    <property type="match status" value="1"/>
</dbReference>
<evidence type="ECO:0000259" key="8">
    <source>
        <dbReference type="PROSITE" id="PS50979"/>
    </source>
</evidence>
<dbReference type="Pfam" id="PF00289">
    <property type="entry name" value="Biotin_carb_N"/>
    <property type="match status" value="1"/>
</dbReference>
<evidence type="ECO:0000313" key="10">
    <source>
        <dbReference type="Proteomes" id="UP001212997"/>
    </source>
</evidence>
<keyword evidence="3 6" id="KW-0547">Nucleotide-binding</keyword>
<evidence type="ECO:0000313" key="9">
    <source>
        <dbReference type="EMBL" id="KAJ3477840.1"/>
    </source>
</evidence>
<evidence type="ECO:0000256" key="6">
    <source>
        <dbReference type="PROSITE-ProRule" id="PRU00409"/>
    </source>
</evidence>
<evidence type="ECO:0000256" key="5">
    <source>
        <dbReference type="ARBA" id="ARBA00023267"/>
    </source>
</evidence>
<evidence type="ECO:0000256" key="1">
    <source>
        <dbReference type="ARBA" id="ARBA00001953"/>
    </source>
</evidence>
<dbReference type="Pfam" id="PF02785">
    <property type="entry name" value="Biotin_carb_C"/>
    <property type="match status" value="1"/>
</dbReference>
<dbReference type="Gene3D" id="2.40.50.100">
    <property type="match status" value="1"/>
</dbReference>
<evidence type="ECO:0000256" key="4">
    <source>
        <dbReference type="ARBA" id="ARBA00022840"/>
    </source>
</evidence>
<organism evidence="9 10">
    <name type="scientific">Meripilus lineatus</name>
    <dbReference type="NCBI Taxonomy" id="2056292"/>
    <lineage>
        <taxon>Eukaryota</taxon>
        <taxon>Fungi</taxon>
        <taxon>Dikarya</taxon>
        <taxon>Basidiomycota</taxon>
        <taxon>Agaricomycotina</taxon>
        <taxon>Agaricomycetes</taxon>
        <taxon>Polyporales</taxon>
        <taxon>Meripilaceae</taxon>
        <taxon>Meripilus</taxon>
    </lineage>
</organism>
<dbReference type="GO" id="GO:0016874">
    <property type="term" value="F:ligase activity"/>
    <property type="evidence" value="ECO:0007669"/>
    <property type="project" value="UniProtKB-KW"/>
</dbReference>
<dbReference type="PROSITE" id="PS00188">
    <property type="entry name" value="BIOTIN"/>
    <property type="match status" value="1"/>
</dbReference>
<name>A0AAD5UUD3_9APHY</name>
<dbReference type="PROSITE" id="PS50979">
    <property type="entry name" value="BC"/>
    <property type="match status" value="1"/>
</dbReference>
<dbReference type="PROSITE" id="PS00867">
    <property type="entry name" value="CPSASE_2"/>
    <property type="match status" value="1"/>
</dbReference>
<proteinExistence type="predicted"/>
<keyword evidence="2" id="KW-0436">Ligase</keyword>
<dbReference type="InterPro" id="IPR005479">
    <property type="entry name" value="CPAse_ATP-bd"/>
</dbReference>
<keyword evidence="4 6" id="KW-0067">ATP-binding</keyword>
<dbReference type="GO" id="GO:0005524">
    <property type="term" value="F:ATP binding"/>
    <property type="evidence" value="ECO:0007669"/>
    <property type="project" value="UniProtKB-UniRule"/>
</dbReference>
<keyword evidence="10" id="KW-1185">Reference proteome</keyword>
<dbReference type="Pfam" id="PF02786">
    <property type="entry name" value="CPSase_L_D2"/>
    <property type="match status" value="1"/>
</dbReference>
<feature type="domain" description="ATP-grasp" evidence="7">
    <location>
        <begin position="162"/>
        <end position="358"/>
    </location>
</feature>
<dbReference type="EMBL" id="JANAWD010000560">
    <property type="protein sequence ID" value="KAJ3477840.1"/>
    <property type="molecule type" value="Genomic_DNA"/>
</dbReference>
<dbReference type="FunFam" id="3.30.1490.20:FF:000003">
    <property type="entry name" value="acetyl-CoA carboxylase isoform X1"/>
    <property type="match status" value="1"/>
</dbReference>
<evidence type="ECO:0000256" key="3">
    <source>
        <dbReference type="ARBA" id="ARBA00022741"/>
    </source>
</evidence>
<accession>A0AAD5UUD3</accession>
<dbReference type="CDD" id="cd06850">
    <property type="entry name" value="biotinyl_domain"/>
    <property type="match status" value="1"/>
</dbReference>
<feature type="domain" description="Biotin carboxylation" evidence="8">
    <location>
        <begin position="46"/>
        <end position="509"/>
    </location>
</feature>
<sequence length="725" mass="78589">MIPRTCCISPPAFGPLVFFSRHCCEDLNKLQGESSTRIGTQQMSLSVPKVLVANRGEIAVRILRAIRELGWTSVAVYTRKDASHATFADEGVELDSVESYIDPKALIDQARRRRCTHIHPGYGFLSENSHFAALISQESPHLIFIGPSVDVIRISSDKILSRNLAISLGVPISPGTHVVTSDDIRSFSRSPEGATYPLMIKALDGGGGRGIRMVQNEGEVEEAFKRCMGESPSRRLFVEKALTGAGWKHIEVQIVGDGTGEVVHLWERECSIQRRFQKIIEVAPSSLKVELVQPLLDASVRIAQELKYKGLGTFEFLLNAHSNEWVFLEINPRLQVEHTVTEEISGIDLVRAQLLLSQPHANLREILPSLFPTPPRPRLHALQLRLTAEDPTRFFQLSTGVMKPSEVAWPTGPGVRVDTWLSLAPSHADFGSGAVPVVEVGTEFDSLLAKIIVRGESPSHVGRRAIRALREVKLPSSIRTNLELLAGVVSHDDWKCGSIDTLWLERNVEGSLQLGKSALTVPTFQVPSARANTSNTGSSFSIQPSGSVLLQPGTSFSLSLSPIPSQGEVQTSAPVAHNHTLSISSLTFNAFPDELAGSLHSSFSPVPFNFSLTRSTTSSLASTSFESPDPQNPGHVHSPLAGKIVELHPSLLLAADGKRAPIKKGQAVAVIGVMKMESVIQSPVSGFVERLGRGVEVGVVIPEGMLLCVLDPETLVGAVPTKSRL</sequence>
<reference evidence="9" key="1">
    <citation type="submission" date="2022-07" db="EMBL/GenBank/DDBJ databases">
        <title>Genome Sequence of Physisporinus lineatus.</title>
        <authorList>
            <person name="Buettner E."/>
        </authorList>
    </citation>
    <scope>NUCLEOTIDE SEQUENCE</scope>
    <source>
        <strain evidence="9">VT162</strain>
    </source>
</reference>
<dbReference type="InterPro" id="IPR011053">
    <property type="entry name" value="Single_hybrid_motif"/>
</dbReference>
<dbReference type="InterPro" id="IPR005482">
    <property type="entry name" value="Biotin_COase_C"/>
</dbReference>
<dbReference type="InterPro" id="IPR000089">
    <property type="entry name" value="Biotin_lipoyl"/>
</dbReference>
<comment type="cofactor">
    <cofactor evidence="1">
        <name>biotin</name>
        <dbReference type="ChEBI" id="CHEBI:57586"/>
    </cofactor>
</comment>
<evidence type="ECO:0000256" key="2">
    <source>
        <dbReference type="ARBA" id="ARBA00022598"/>
    </source>
</evidence>
<dbReference type="PROSITE" id="PS50975">
    <property type="entry name" value="ATP_GRASP"/>
    <property type="match status" value="1"/>
</dbReference>
<gene>
    <name evidence="9" type="ORF">NLI96_g10189</name>
</gene>
<dbReference type="InterPro" id="IPR016185">
    <property type="entry name" value="PreATP-grasp_dom_sf"/>
</dbReference>
<dbReference type="PANTHER" id="PTHR45007:SF1">
    <property type="entry name" value="CARBOXYLASE, PUTATIVE (AFU_ORTHOLOGUE AFUA_5G07570)-RELATED"/>
    <property type="match status" value="1"/>
</dbReference>
<dbReference type="InterPro" id="IPR001882">
    <property type="entry name" value="Biotin_BS"/>
</dbReference>
<dbReference type="AlphaFoldDB" id="A0AAD5UUD3"/>
<dbReference type="InterPro" id="IPR005481">
    <property type="entry name" value="BC-like_N"/>
</dbReference>
<dbReference type="SUPFAM" id="SSF51230">
    <property type="entry name" value="Single hybrid motif"/>
    <property type="match status" value="1"/>
</dbReference>
<evidence type="ECO:0000259" key="7">
    <source>
        <dbReference type="PROSITE" id="PS50975"/>
    </source>
</evidence>
<protein>
    <recommendedName>
        <fullName evidence="11">Pyruvate carboxylase</fullName>
    </recommendedName>
</protein>
<evidence type="ECO:0008006" key="11">
    <source>
        <dbReference type="Google" id="ProtNLM"/>
    </source>
</evidence>
<dbReference type="InterPro" id="IPR011764">
    <property type="entry name" value="Biotin_carboxylation_dom"/>
</dbReference>
<dbReference type="SUPFAM" id="SSF51246">
    <property type="entry name" value="Rudiment single hybrid motif"/>
    <property type="match status" value="1"/>
</dbReference>